<dbReference type="AlphaFoldDB" id="A0A1H2STG5"/>
<proteinExistence type="predicted"/>
<organism evidence="2 3">
    <name type="scientific">Albimonas donghaensis</name>
    <dbReference type="NCBI Taxonomy" id="356660"/>
    <lineage>
        <taxon>Bacteria</taxon>
        <taxon>Pseudomonadati</taxon>
        <taxon>Pseudomonadota</taxon>
        <taxon>Alphaproteobacteria</taxon>
        <taxon>Rhodobacterales</taxon>
        <taxon>Paracoccaceae</taxon>
        <taxon>Albimonas</taxon>
    </lineage>
</organism>
<keyword evidence="3" id="KW-1185">Reference proteome</keyword>
<reference evidence="2 3" key="1">
    <citation type="submission" date="2016-10" db="EMBL/GenBank/DDBJ databases">
        <authorList>
            <person name="de Groot N.N."/>
        </authorList>
    </citation>
    <scope>NUCLEOTIDE SEQUENCE [LARGE SCALE GENOMIC DNA]</scope>
    <source>
        <strain evidence="2 3">DSM 17890</strain>
    </source>
</reference>
<dbReference type="Proteomes" id="UP000199118">
    <property type="component" value="Unassembled WGS sequence"/>
</dbReference>
<evidence type="ECO:0000256" key="1">
    <source>
        <dbReference type="SAM" id="MobiDB-lite"/>
    </source>
</evidence>
<feature type="compositionally biased region" description="Polar residues" evidence="1">
    <location>
        <begin position="211"/>
        <end position="221"/>
    </location>
</feature>
<protein>
    <submittedName>
        <fullName evidence="2">Uncharacterized protein</fullName>
    </submittedName>
</protein>
<name>A0A1H2STG5_9RHOB</name>
<sequence>MTPGAARSAVAPDGPGTLYLHIGMPKTGATWIQRALALNRAGPGREAAEAALADALARLAAGDDVVLTSETFRQLAPRKRRALLALMGKGAARLRNGETLDRIRPRPPRCRRALGPWQRGLGRNRLTLRIHDPEELTGGDALIDFLSVIGQDGADLQPPDPHPARGGGNLPPGHLLAVRAPRPRPFPLPAPRVTRSHRPARPWFPPPASIYQGTGAQETKTPSPVANVPRPVSVVRRRRHVATALFDGSAA</sequence>
<dbReference type="EMBL" id="FNMZ01000001">
    <property type="protein sequence ID" value="SDW34922.1"/>
    <property type="molecule type" value="Genomic_DNA"/>
</dbReference>
<accession>A0A1H2STG5</accession>
<feature type="region of interest" description="Disordered" evidence="1">
    <location>
        <begin position="190"/>
        <end position="229"/>
    </location>
</feature>
<dbReference type="STRING" id="356660.SAMN05444336_101769"/>
<gene>
    <name evidence="2" type="ORF">SAMN05444336_101769</name>
</gene>
<evidence type="ECO:0000313" key="3">
    <source>
        <dbReference type="Proteomes" id="UP000199118"/>
    </source>
</evidence>
<evidence type="ECO:0000313" key="2">
    <source>
        <dbReference type="EMBL" id="SDW34922.1"/>
    </source>
</evidence>
<feature type="region of interest" description="Disordered" evidence="1">
    <location>
        <begin position="152"/>
        <end position="171"/>
    </location>
</feature>